<keyword evidence="2 5" id="KW-0413">Isomerase</keyword>
<feature type="active site" evidence="3">
    <location>
        <position position="140"/>
    </location>
</feature>
<dbReference type="PANTHER" id="PTHR21600:SF44">
    <property type="entry name" value="RIBOSOMAL LARGE SUBUNIT PSEUDOURIDINE SYNTHASE D"/>
    <property type="match status" value="1"/>
</dbReference>
<dbReference type="CDD" id="cd00165">
    <property type="entry name" value="S4"/>
    <property type="match status" value="1"/>
</dbReference>
<dbReference type="SUPFAM" id="SSF55120">
    <property type="entry name" value="Pseudouridine synthase"/>
    <property type="match status" value="1"/>
</dbReference>
<dbReference type="InterPro" id="IPR020103">
    <property type="entry name" value="PsdUridine_synth_cat_dom_sf"/>
</dbReference>
<dbReference type="Gene3D" id="3.10.290.10">
    <property type="entry name" value="RNA-binding S4 domain"/>
    <property type="match status" value="1"/>
</dbReference>
<dbReference type="InterPro" id="IPR050188">
    <property type="entry name" value="RluA_PseudoU_synthase"/>
</dbReference>
<dbReference type="InterPro" id="IPR036986">
    <property type="entry name" value="S4_RNA-bd_sf"/>
</dbReference>
<dbReference type="PROSITE" id="PS50889">
    <property type="entry name" value="S4"/>
    <property type="match status" value="1"/>
</dbReference>
<dbReference type="SUPFAM" id="SSF55174">
    <property type="entry name" value="Alpha-L RNA-binding motif"/>
    <property type="match status" value="1"/>
</dbReference>
<dbReference type="RefSeq" id="WP_068852402.1">
    <property type="nucleotide sequence ID" value="NZ_LYDR01000154.1"/>
</dbReference>
<keyword evidence="4" id="KW-0694">RNA-binding</keyword>
<gene>
    <name evidence="7" type="ORF">A6X21_00875</name>
</gene>
<dbReference type="GO" id="GO:0000455">
    <property type="term" value="P:enzyme-directed rRNA pseudouridine synthesis"/>
    <property type="evidence" value="ECO:0007669"/>
    <property type="project" value="TreeGrafter"/>
</dbReference>
<sequence>MAILSKTVTVEKYLAGVRVDSFLVKHFRSYTSWRILRMVAAGLVTIDGQVAATTQRVHPGQQVTIQLAEPPDLYIPPEPTPLEILFEDDSLLVINKPAGLIAHPTGEIPDGTLINAVQHYLDKQSTHPGLERPGIVHRLDRDTSGAMAICKEHLSHRLLSIQFQLGRISKSYLALVEGVLTDDQMVIDLPIGRAPGCSSALMSCRADALEAQASKTSLRVVERFPKHTLVEAKPRTGRMHQIRIHLATIGFPIVGDEFYLKGGEIRPLVWPESEREQVSSLINRQALHAAGLSFAHPLTNEWQDFQAPLPDDLRQAIELARHGQT</sequence>
<keyword evidence="8" id="KW-1185">Reference proteome</keyword>
<proteinExistence type="inferred from homology"/>
<evidence type="ECO:0000259" key="6">
    <source>
        <dbReference type="Pfam" id="PF00849"/>
    </source>
</evidence>
<name>A0A1C3E4P4_9PLAN</name>
<dbReference type="OrthoDB" id="9784108at2"/>
<dbReference type="InterPro" id="IPR006145">
    <property type="entry name" value="PsdUridine_synth_RsuA/RluA"/>
</dbReference>
<dbReference type="PANTHER" id="PTHR21600">
    <property type="entry name" value="MITOCHONDRIAL RNA PSEUDOURIDINE SYNTHASE"/>
    <property type="match status" value="1"/>
</dbReference>
<dbReference type="Pfam" id="PF00849">
    <property type="entry name" value="PseudoU_synth_2"/>
    <property type="match status" value="1"/>
</dbReference>
<dbReference type="EMBL" id="LYDR01000154">
    <property type="protein sequence ID" value="ODA28200.1"/>
    <property type="molecule type" value="Genomic_DNA"/>
</dbReference>
<dbReference type="NCBIfam" id="TIGR00005">
    <property type="entry name" value="rluA_subfam"/>
    <property type="match status" value="1"/>
</dbReference>
<protein>
    <recommendedName>
        <fullName evidence="5">Pseudouridine synthase</fullName>
        <ecNumber evidence="5">5.4.99.-</ecNumber>
    </recommendedName>
</protein>
<dbReference type="GO" id="GO:0009982">
    <property type="term" value="F:pseudouridine synthase activity"/>
    <property type="evidence" value="ECO:0007669"/>
    <property type="project" value="InterPro"/>
</dbReference>
<comment type="function">
    <text evidence="5">Responsible for synthesis of pseudouridine from uracil.</text>
</comment>
<dbReference type="AlphaFoldDB" id="A0A1C3E4P4"/>
<comment type="catalytic activity">
    <reaction evidence="5">
        <text>a uridine in RNA = a pseudouridine in RNA</text>
        <dbReference type="Rhea" id="RHEA:48348"/>
        <dbReference type="Rhea" id="RHEA-COMP:12068"/>
        <dbReference type="Rhea" id="RHEA-COMP:12069"/>
        <dbReference type="ChEBI" id="CHEBI:65314"/>
        <dbReference type="ChEBI" id="CHEBI:65315"/>
    </reaction>
</comment>
<dbReference type="Proteomes" id="UP000094828">
    <property type="component" value="Unassembled WGS sequence"/>
</dbReference>
<dbReference type="EC" id="5.4.99.-" evidence="5"/>
<dbReference type="GO" id="GO:0003723">
    <property type="term" value="F:RNA binding"/>
    <property type="evidence" value="ECO:0007669"/>
    <property type="project" value="UniProtKB-KW"/>
</dbReference>
<evidence type="ECO:0000256" key="4">
    <source>
        <dbReference type="PROSITE-ProRule" id="PRU00182"/>
    </source>
</evidence>
<comment type="similarity">
    <text evidence="1 5">Belongs to the pseudouridine synthase RluA family.</text>
</comment>
<evidence type="ECO:0000313" key="7">
    <source>
        <dbReference type="EMBL" id="ODA28200.1"/>
    </source>
</evidence>
<evidence type="ECO:0000256" key="5">
    <source>
        <dbReference type="RuleBase" id="RU362028"/>
    </source>
</evidence>
<evidence type="ECO:0000256" key="1">
    <source>
        <dbReference type="ARBA" id="ARBA00010876"/>
    </source>
</evidence>
<dbReference type="STRING" id="1841610.A6X21_00875"/>
<feature type="domain" description="Pseudouridine synthase RsuA/RluA-like" evidence="6">
    <location>
        <begin position="91"/>
        <end position="247"/>
    </location>
</feature>
<reference evidence="7 8" key="1">
    <citation type="submission" date="2016-05" db="EMBL/GenBank/DDBJ databases">
        <title>Genomic and physiological characterization of Planctopirus sp. isolated from fresh water lake.</title>
        <authorList>
            <person name="Subhash Y."/>
            <person name="Ramana C."/>
        </authorList>
    </citation>
    <scope>NUCLEOTIDE SEQUENCE [LARGE SCALE GENOMIC DNA]</scope>
    <source>
        <strain evidence="7 8">JC280</strain>
    </source>
</reference>
<dbReference type="CDD" id="cd02869">
    <property type="entry name" value="PseudoU_synth_RluA_like"/>
    <property type="match status" value="1"/>
</dbReference>
<evidence type="ECO:0000313" key="8">
    <source>
        <dbReference type="Proteomes" id="UP000094828"/>
    </source>
</evidence>
<accession>A0A1C3E4P4</accession>
<dbReference type="Gene3D" id="3.30.2350.10">
    <property type="entry name" value="Pseudouridine synthase"/>
    <property type="match status" value="1"/>
</dbReference>
<comment type="caution">
    <text evidence="7">The sequence shown here is derived from an EMBL/GenBank/DDBJ whole genome shotgun (WGS) entry which is preliminary data.</text>
</comment>
<dbReference type="InterPro" id="IPR006225">
    <property type="entry name" value="PsdUridine_synth_RluC/D"/>
</dbReference>
<dbReference type="GO" id="GO:0140098">
    <property type="term" value="F:catalytic activity, acting on RNA"/>
    <property type="evidence" value="ECO:0007669"/>
    <property type="project" value="UniProtKB-ARBA"/>
</dbReference>
<evidence type="ECO:0000256" key="3">
    <source>
        <dbReference type="PIRSR" id="PIRSR606225-1"/>
    </source>
</evidence>
<evidence type="ECO:0000256" key="2">
    <source>
        <dbReference type="ARBA" id="ARBA00023235"/>
    </source>
</evidence>
<organism evidence="7 8">
    <name type="scientific">Planctopirus hydrillae</name>
    <dbReference type="NCBI Taxonomy" id="1841610"/>
    <lineage>
        <taxon>Bacteria</taxon>
        <taxon>Pseudomonadati</taxon>
        <taxon>Planctomycetota</taxon>
        <taxon>Planctomycetia</taxon>
        <taxon>Planctomycetales</taxon>
        <taxon>Planctomycetaceae</taxon>
        <taxon>Planctopirus</taxon>
    </lineage>
</organism>